<dbReference type="SUPFAM" id="SSF100950">
    <property type="entry name" value="NagB/RpiA/CoA transferase-like"/>
    <property type="match status" value="1"/>
</dbReference>
<keyword evidence="3" id="KW-1185">Reference proteome</keyword>
<dbReference type="PANTHER" id="PTHR43475">
    <property type="entry name" value="METHYLTHIORIBOSE-1-PHOSPHATE ISOMERASE"/>
    <property type="match status" value="1"/>
</dbReference>
<gene>
    <name evidence="2" type="ORF">SAMN05444271_12338</name>
</gene>
<organism evidence="2 3">
    <name type="scientific">Halohasta litchfieldiae</name>
    <dbReference type="NCBI Taxonomy" id="1073996"/>
    <lineage>
        <taxon>Archaea</taxon>
        <taxon>Methanobacteriati</taxon>
        <taxon>Methanobacteriota</taxon>
        <taxon>Stenosarchaea group</taxon>
        <taxon>Halobacteria</taxon>
        <taxon>Halobacteriales</taxon>
        <taxon>Haloferacaceae</taxon>
        <taxon>Halohasta</taxon>
    </lineage>
</organism>
<evidence type="ECO:0000313" key="3">
    <source>
        <dbReference type="Proteomes" id="UP000198888"/>
    </source>
</evidence>
<dbReference type="GO" id="GO:0003743">
    <property type="term" value="F:translation initiation factor activity"/>
    <property type="evidence" value="ECO:0007669"/>
    <property type="project" value="UniProtKB-KW"/>
</dbReference>
<dbReference type="Proteomes" id="UP000198888">
    <property type="component" value="Unassembled WGS sequence"/>
</dbReference>
<name>A0A1H6W7N8_9EURY</name>
<dbReference type="RefSeq" id="WP_089673260.1">
    <property type="nucleotide sequence ID" value="NZ_CP024845.1"/>
</dbReference>
<sequence>MIDETVEEIQGMQSHSSSLIAIKATQALSELLDREYASVEEFERDLERNAGALRRANPSHASLHNAVRAVERSVLDVSGSVDEAKEFTREMIDRVVEDIETGKRRAAANAAETFEDGETFLTHDFSTTALAAVEAAALDGNYLTAYVMEARPRYIGRGTARMLAAIDRVEPHLMVDSALGHFLSECDRVVIGMDCIVDDTLYNRVGTLPLAATAQELGVPVVVVGSGAKVIEEGFAFQNQHRSPSEVMLEPVEGIAIENPAYDATPVEYIDQLITETGIHEF</sequence>
<dbReference type="InterPro" id="IPR000649">
    <property type="entry name" value="IF-2B-related"/>
</dbReference>
<dbReference type="OrthoDB" id="45195at2157"/>
<dbReference type="PANTHER" id="PTHR43475:SF2">
    <property type="entry name" value="RIBOSE 1,5-BISPHOSPHATE ISOMERASE"/>
    <property type="match status" value="1"/>
</dbReference>
<reference evidence="2 3" key="1">
    <citation type="submission" date="2016-10" db="EMBL/GenBank/DDBJ databases">
        <authorList>
            <person name="de Groot N.N."/>
        </authorList>
    </citation>
    <scope>NUCLEOTIDE SEQUENCE [LARGE SCALE GENOMIC DNA]</scope>
    <source>
        <strain evidence="2 3">DSM 22187</strain>
    </source>
</reference>
<dbReference type="Gene3D" id="1.20.120.420">
    <property type="entry name" value="translation initiation factor eif-2b, domain 1"/>
    <property type="match status" value="1"/>
</dbReference>
<dbReference type="GO" id="GO:0019509">
    <property type="term" value="P:L-methionine salvage from methylthioadenosine"/>
    <property type="evidence" value="ECO:0007669"/>
    <property type="project" value="TreeGrafter"/>
</dbReference>
<protein>
    <submittedName>
        <fullName evidence="2">Translation initiation factor eIF-2B subunit delta</fullName>
    </submittedName>
</protein>
<keyword evidence="2" id="KW-0648">Protein biosynthesis</keyword>
<evidence type="ECO:0000313" key="2">
    <source>
        <dbReference type="EMBL" id="SEJ12913.1"/>
    </source>
</evidence>
<dbReference type="Gene3D" id="3.40.50.10470">
    <property type="entry name" value="Translation initiation factor eif-2b, domain 2"/>
    <property type="match status" value="1"/>
</dbReference>
<keyword evidence="2" id="KW-0396">Initiation factor</keyword>
<dbReference type="AlphaFoldDB" id="A0A1H6W7N8"/>
<dbReference type="InterPro" id="IPR042529">
    <property type="entry name" value="IF_2B-like_C"/>
</dbReference>
<dbReference type="STRING" id="1073996.SAMN05444271_12338"/>
<dbReference type="KEGG" id="hae:halTADL_0227"/>
<comment type="similarity">
    <text evidence="1">Belongs to the eIF-2B alpha/beta/delta subunits family.</text>
</comment>
<evidence type="ECO:0000256" key="1">
    <source>
        <dbReference type="RuleBase" id="RU003814"/>
    </source>
</evidence>
<dbReference type="EMBL" id="FNYR01000023">
    <property type="protein sequence ID" value="SEJ12913.1"/>
    <property type="molecule type" value="Genomic_DNA"/>
</dbReference>
<dbReference type="GO" id="GO:0046523">
    <property type="term" value="F:S-methyl-5-thioribose-1-phosphate isomerase activity"/>
    <property type="evidence" value="ECO:0007669"/>
    <property type="project" value="TreeGrafter"/>
</dbReference>
<dbReference type="InterPro" id="IPR027363">
    <property type="entry name" value="M1Pi_N"/>
</dbReference>
<dbReference type="GeneID" id="35001053"/>
<dbReference type="InterPro" id="IPR037171">
    <property type="entry name" value="NagB/RpiA_transferase-like"/>
</dbReference>
<proteinExistence type="inferred from homology"/>
<accession>A0A1H6W7N8</accession>
<accession>A0A2H4PY60</accession>
<dbReference type="Pfam" id="PF01008">
    <property type="entry name" value="IF-2B"/>
    <property type="match status" value="1"/>
</dbReference>